<feature type="transmembrane region" description="Helical" evidence="16">
    <location>
        <begin position="390"/>
        <end position="415"/>
    </location>
</feature>
<keyword evidence="6 16" id="KW-0679">Respiratory chain</keyword>
<evidence type="ECO:0000259" key="17">
    <source>
        <dbReference type="Pfam" id="PF00361"/>
    </source>
</evidence>
<evidence type="ECO:0000256" key="16">
    <source>
        <dbReference type="RuleBase" id="RU003297"/>
    </source>
</evidence>
<evidence type="ECO:0000256" key="7">
    <source>
        <dbReference type="ARBA" id="ARBA00022692"/>
    </source>
</evidence>
<evidence type="ECO:0000256" key="9">
    <source>
        <dbReference type="ARBA" id="ARBA00022982"/>
    </source>
</evidence>
<gene>
    <name evidence="19" type="primary">ND4</name>
</gene>
<dbReference type="GO" id="GO:0015990">
    <property type="term" value="P:electron transport coupled proton transport"/>
    <property type="evidence" value="ECO:0007669"/>
    <property type="project" value="TreeGrafter"/>
</dbReference>
<keyword evidence="14 16" id="KW-0472">Membrane</keyword>
<feature type="transmembrane region" description="Helical" evidence="16">
    <location>
        <begin position="117"/>
        <end position="137"/>
    </location>
</feature>
<keyword evidence="5 16" id="KW-0813">Transport</keyword>
<keyword evidence="13 16" id="KW-0496">Mitochondrion</keyword>
<evidence type="ECO:0000256" key="11">
    <source>
        <dbReference type="ARBA" id="ARBA00023027"/>
    </source>
</evidence>
<dbReference type="PANTHER" id="PTHR43507">
    <property type="entry name" value="NADH-UBIQUINONE OXIDOREDUCTASE CHAIN 4"/>
    <property type="match status" value="1"/>
</dbReference>
<feature type="transmembrane region" description="Helical" evidence="16">
    <location>
        <begin position="351"/>
        <end position="370"/>
    </location>
</feature>
<evidence type="ECO:0000256" key="5">
    <source>
        <dbReference type="ARBA" id="ARBA00022448"/>
    </source>
</evidence>
<comment type="similarity">
    <text evidence="2 16">Belongs to the complex I subunit 4 family.</text>
</comment>
<feature type="domain" description="NADH:quinone oxidoreductase/Mrp antiporter transmembrane" evidence="17">
    <location>
        <begin position="113"/>
        <end position="403"/>
    </location>
</feature>
<dbReference type="GO" id="GO:0031966">
    <property type="term" value="C:mitochondrial membrane"/>
    <property type="evidence" value="ECO:0007669"/>
    <property type="project" value="UniProtKB-SubCell"/>
</dbReference>
<evidence type="ECO:0000256" key="4">
    <source>
        <dbReference type="ARBA" id="ARBA00021006"/>
    </source>
</evidence>
<dbReference type="InterPro" id="IPR000260">
    <property type="entry name" value="NADH4_N"/>
</dbReference>
<evidence type="ECO:0000259" key="18">
    <source>
        <dbReference type="Pfam" id="PF01059"/>
    </source>
</evidence>
<sequence>MLKILIPTIMLIPCTWLAPMKLLWPSTLGQSLAIAILSLSWAYSPAPSVLTTLNGTLALDTLSTPLVMLTCWLLPLMILASQNHMSAEPISRQRMYIMLLTSLQIFLILAFSATEFLFFYVMFEATLIPTLIIITRWGNQGERLNAGTYFLFYTLAGSLPLLVSLLLLQNSNGTLSLMTLQYTPATPMTGTADDFWWAGCLIAFLVKMPLYGMHLWLPKAHVEAPIAGSMVLAAVLLKLGGYGMMRVMIMLEPLTKQLSYPFIILALWGVVMTGSICLRQTDLKSLIAYSSVSHMGLVAGGILVQTPWGFSGALILMIAHGLTSSALFCLANTNYERTHTRTMILARGLQVALPLMTTWWFLASLANLALPPLPNLMGELMILTSLLSWSWWTILLTGAGTLITAGYSLYMFLMTQRGPTPNHMISLNPSYTREHLLLTLHLLPLLALIAKPELIWGWTS</sequence>
<comment type="function">
    <text evidence="16">Core subunit of the mitochondrial membrane respiratory chain NADH dehydrogenase (Complex I) which catalyzes electron transfer from NADH through the respiratory chain, using ubiquinone as an electron acceptor. Essential for the catalytic activity and assembly of complex I.</text>
</comment>
<evidence type="ECO:0000256" key="1">
    <source>
        <dbReference type="ARBA" id="ARBA00004225"/>
    </source>
</evidence>
<feature type="transmembrane region" description="Helical" evidence="16">
    <location>
        <begin position="310"/>
        <end position="330"/>
    </location>
</feature>
<feature type="transmembrane region" description="Helical" evidence="16">
    <location>
        <begin position="195"/>
        <end position="217"/>
    </location>
</feature>
<comment type="subcellular location">
    <subcellularLocation>
        <location evidence="1 16">Mitochondrion membrane</location>
        <topology evidence="1 16">Multi-pass membrane protein</topology>
    </subcellularLocation>
</comment>
<organism evidence="19">
    <name type="scientific">Priolepis boreus</name>
    <dbReference type="NCBI Taxonomy" id="1517474"/>
    <lineage>
        <taxon>Eukaryota</taxon>
        <taxon>Metazoa</taxon>
        <taxon>Chordata</taxon>
        <taxon>Craniata</taxon>
        <taxon>Vertebrata</taxon>
        <taxon>Euteleostomi</taxon>
        <taxon>Actinopterygii</taxon>
        <taxon>Neopterygii</taxon>
        <taxon>Teleostei</taxon>
        <taxon>Neoteleostei</taxon>
        <taxon>Acanthomorphata</taxon>
        <taxon>Gobiaria</taxon>
        <taxon>Gobiiformes</taxon>
        <taxon>Gobioidei</taxon>
        <taxon>Gobiidae</taxon>
        <taxon>Gobiinae</taxon>
        <taxon>Priolepis</taxon>
    </lineage>
</organism>
<dbReference type="InterPro" id="IPR001750">
    <property type="entry name" value="ND/Mrp_TM"/>
</dbReference>
<dbReference type="EMBL" id="LC021306">
    <property type="protein sequence ID" value="BAU46469.1"/>
    <property type="molecule type" value="Genomic_DNA"/>
</dbReference>
<dbReference type="AlphaFoldDB" id="A0A125SXM9"/>
<feature type="domain" description="NADH:ubiquinone oxidoreductase chain 4 N-terminal" evidence="18">
    <location>
        <begin position="1"/>
        <end position="110"/>
    </location>
</feature>
<dbReference type="GO" id="GO:0003954">
    <property type="term" value="F:NADH dehydrogenase activity"/>
    <property type="evidence" value="ECO:0007669"/>
    <property type="project" value="TreeGrafter"/>
</dbReference>
<dbReference type="GO" id="GO:0042773">
    <property type="term" value="P:ATP synthesis coupled electron transport"/>
    <property type="evidence" value="ECO:0007669"/>
    <property type="project" value="InterPro"/>
</dbReference>
<dbReference type="Pfam" id="PF00361">
    <property type="entry name" value="Proton_antipo_M"/>
    <property type="match status" value="1"/>
</dbReference>
<dbReference type="GO" id="GO:0048039">
    <property type="term" value="F:ubiquinone binding"/>
    <property type="evidence" value="ECO:0007669"/>
    <property type="project" value="TreeGrafter"/>
</dbReference>
<dbReference type="InterPro" id="IPR003918">
    <property type="entry name" value="NADH_UbQ_OxRdtase"/>
</dbReference>
<dbReference type="PRINTS" id="PR01437">
    <property type="entry name" value="NUOXDRDTASE4"/>
</dbReference>
<evidence type="ECO:0000256" key="12">
    <source>
        <dbReference type="ARBA" id="ARBA00023075"/>
    </source>
</evidence>
<keyword evidence="11 16" id="KW-0520">NAD</keyword>
<evidence type="ECO:0000256" key="3">
    <source>
        <dbReference type="ARBA" id="ARBA00012944"/>
    </source>
</evidence>
<keyword evidence="8" id="KW-1278">Translocase</keyword>
<evidence type="ECO:0000256" key="8">
    <source>
        <dbReference type="ARBA" id="ARBA00022967"/>
    </source>
</evidence>
<dbReference type="EC" id="7.1.1.2" evidence="3 16"/>
<feature type="transmembrane region" description="Helical" evidence="16">
    <location>
        <begin position="149"/>
        <end position="168"/>
    </location>
</feature>
<name>A0A125SXM9_9GOBI</name>
<keyword evidence="9 16" id="KW-0249">Electron transport</keyword>
<evidence type="ECO:0000256" key="13">
    <source>
        <dbReference type="ARBA" id="ARBA00023128"/>
    </source>
</evidence>
<dbReference type="GO" id="GO:0008137">
    <property type="term" value="F:NADH dehydrogenase (ubiquinone) activity"/>
    <property type="evidence" value="ECO:0007669"/>
    <property type="project" value="UniProtKB-UniRule"/>
</dbReference>
<proteinExistence type="inferred from homology"/>
<feature type="transmembrane region" description="Helical" evidence="16">
    <location>
        <begin position="62"/>
        <end position="81"/>
    </location>
</feature>
<dbReference type="PANTHER" id="PTHR43507:SF20">
    <property type="entry name" value="NADH-UBIQUINONE OXIDOREDUCTASE CHAIN 4"/>
    <property type="match status" value="1"/>
</dbReference>
<feature type="transmembrane region" description="Helical" evidence="16">
    <location>
        <begin position="21"/>
        <end position="42"/>
    </location>
</feature>
<keyword evidence="10 16" id="KW-1133">Transmembrane helix</keyword>
<feature type="transmembrane region" description="Helical" evidence="16">
    <location>
        <begin position="224"/>
        <end position="245"/>
    </location>
</feature>
<protein>
    <recommendedName>
        <fullName evidence="4 16">NADH-ubiquinone oxidoreductase chain 4</fullName>
        <ecNumber evidence="3 16">7.1.1.2</ecNumber>
    </recommendedName>
</protein>
<evidence type="ECO:0000256" key="2">
    <source>
        <dbReference type="ARBA" id="ARBA00009025"/>
    </source>
</evidence>
<evidence type="ECO:0000256" key="6">
    <source>
        <dbReference type="ARBA" id="ARBA00022660"/>
    </source>
</evidence>
<keyword evidence="12 16" id="KW-0830">Ubiquinone</keyword>
<comment type="catalytic activity">
    <reaction evidence="15 16">
        <text>a ubiquinone + NADH + 5 H(+)(in) = a ubiquinol + NAD(+) + 4 H(+)(out)</text>
        <dbReference type="Rhea" id="RHEA:29091"/>
        <dbReference type="Rhea" id="RHEA-COMP:9565"/>
        <dbReference type="Rhea" id="RHEA-COMP:9566"/>
        <dbReference type="ChEBI" id="CHEBI:15378"/>
        <dbReference type="ChEBI" id="CHEBI:16389"/>
        <dbReference type="ChEBI" id="CHEBI:17976"/>
        <dbReference type="ChEBI" id="CHEBI:57540"/>
        <dbReference type="ChEBI" id="CHEBI:57945"/>
        <dbReference type="EC" id="7.1.1.2"/>
    </reaction>
</comment>
<accession>A0A125SXM9</accession>
<feature type="transmembrane region" description="Helical" evidence="16">
    <location>
        <begin position="285"/>
        <end position="304"/>
    </location>
</feature>
<evidence type="ECO:0000256" key="14">
    <source>
        <dbReference type="ARBA" id="ARBA00023136"/>
    </source>
</evidence>
<feature type="transmembrane region" description="Helical" evidence="16">
    <location>
        <begin position="257"/>
        <end position="278"/>
    </location>
</feature>
<reference evidence="19" key="1">
    <citation type="submission" date="2015-01" db="EMBL/GenBank/DDBJ databases">
        <title>partial mitochondrial genes for ND4L to ND5 region, sequences of gobies.</title>
        <authorList>
            <person name="Miya M."/>
            <person name="Sado T."/>
        </authorList>
    </citation>
    <scope>NUCLEOTIDE SEQUENCE</scope>
</reference>
<evidence type="ECO:0000313" key="19">
    <source>
        <dbReference type="EMBL" id="BAU46469.1"/>
    </source>
</evidence>
<dbReference type="Pfam" id="PF01059">
    <property type="entry name" value="Oxidored_q5_N"/>
    <property type="match status" value="1"/>
</dbReference>
<dbReference type="InterPro" id="IPR010227">
    <property type="entry name" value="NADH_Q_OxRdtase_chainM/4"/>
</dbReference>
<evidence type="ECO:0000256" key="10">
    <source>
        <dbReference type="ARBA" id="ARBA00022989"/>
    </source>
</evidence>
<keyword evidence="7 16" id="KW-0812">Transmembrane</keyword>
<dbReference type="NCBIfam" id="TIGR01972">
    <property type="entry name" value="NDH_I_M"/>
    <property type="match status" value="1"/>
</dbReference>
<geneLocation type="mitochondrion" evidence="19"/>
<evidence type="ECO:0000256" key="15">
    <source>
        <dbReference type="ARBA" id="ARBA00049551"/>
    </source>
</evidence>
<feature type="transmembrane region" description="Helical" evidence="16">
    <location>
        <begin position="93"/>
        <end position="111"/>
    </location>
</feature>